<dbReference type="Proteomes" id="UP000245911">
    <property type="component" value="Unassembled WGS sequence"/>
</dbReference>
<protein>
    <submittedName>
        <fullName evidence="7">Sterol desaturase family protein</fullName>
    </submittedName>
</protein>
<feature type="domain" description="Fatty acid hydroxylase" evidence="6">
    <location>
        <begin position="178"/>
        <end position="307"/>
    </location>
</feature>
<keyword evidence="8" id="KW-1185">Reference proteome</keyword>
<dbReference type="GO" id="GO:0005506">
    <property type="term" value="F:iron ion binding"/>
    <property type="evidence" value="ECO:0007669"/>
    <property type="project" value="InterPro"/>
</dbReference>
<evidence type="ECO:0000256" key="1">
    <source>
        <dbReference type="ARBA" id="ARBA00004370"/>
    </source>
</evidence>
<name>A0A2T8HZ51_9RHOB</name>
<feature type="transmembrane region" description="Helical" evidence="5">
    <location>
        <begin position="135"/>
        <end position="158"/>
    </location>
</feature>
<dbReference type="PANTHER" id="PTHR11863">
    <property type="entry name" value="STEROL DESATURASE"/>
    <property type="match status" value="1"/>
</dbReference>
<dbReference type="InterPro" id="IPR006694">
    <property type="entry name" value="Fatty_acid_hydroxylase"/>
</dbReference>
<proteinExistence type="predicted"/>
<accession>A0A2T8HZ51</accession>
<evidence type="ECO:0000256" key="2">
    <source>
        <dbReference type="ARBA" id="ARBA00022692"/>
    </source>
</evidence>
<dbReference type="GO" id="GO:0016020">
    <property type="term" value="C:membrane"/>
    <property type="evidence" value="ECO:0007669"/>
    <property type="project" value="UniProtKB-SubCell"/>
</dbReference>
<keyword evidence="3 5" id="KW-1133">Transmembrane helix</keyword>
<feature type="transmembrane region" description="Helical" evidence="5">
    <location>
        <begin position="42"/>
        <end position="62"/>
    </location>
</feature>
<keyword evidence="4 5" id="KW-0472">Membrane</keyword>
<dbReference type="OrthoDB" id="9770329at2"/>
<comment type="caution">
    <text evidence="7">The sequence shown here is derived from an EMBL/GenBank/DDBJ whole genome shotgun (WGS) entry which is preliminary data.</text>
</comment>
<evidence type="ECO:0000256" key="5">
    <source>
        <dbReference type="SAM" id="Phobius"/>
    </source>
</evidence>
<gene>
    <name evidence="7" type="ORF">DDE20_03950</name>
</gene>
<dbReference type="GO" id="GO:0008610">
    <property type="term" value="P:lipid biosynthetic process"/>
    <property type="evidence" value="ECO:0007669"/>
    <property type="project" value="InterPro"/>
</dbReference>
<dbReference type="RefSeq" id="WP_116557100.1">
    <property type="nucleotide sequence ID" value="NZ_QDKM01000001.1"/>
</dbReference>
<dbReference type="GO" id="GO:0016491">
    <property type="term" value="F:oxidoreductase activity"/>
    <property type="evidence" value="ECO:0007669"/>
    <property type="project" value="InterPro"/>
</dbReference>
<sequence>MDDLKFGTRDKRGNWTPNATLEIAPFWIGKWSRIGHFIKDMIWPWNAFHMATALLYWAFVLPDIETMKTFGWGWALYLFAANAIGIFVLYGAIEMFFYVKRKQENRFKFNGKFPAENPSDVFWFKSQNLDNFMRSFFVGIPIWTAVEVVMLWCFANGYHVFGWLDWQDNWLWLVALTLLVPAIHEVHFFCIHRLIHVPVLYKWIHSVHHNSINPSPWSSLSMHPVEHLLYFGEIVWHFIIPSNPIVMMFNSHAVGFGALNGHIGFDKLEVTEDTPLDTHAYAHYLHHKYFEVNYGADGIVPLDKWFGYWHDGSKEAEEQMKARFRAKKEKLKARQARTTPAE</sequence>
<keyword evidence="2 5" id="KW-0812">Transmembrane</keyword>
<evidence type="ECO:0000256" key="3">
    <source>
        <dbReference type="ARBA" id="ARBA00022989"/>
    </source>
</evidence>
<feature type="transmembrane region" description="Helical" evidence="5">
    <location>
        <begin position="170"/>
        <end position="191"/>
    </location>
</feature>
<evidence type="ECO:0000259" key="6">
    <source>
        <dbReference type="Pfam" id="PF04116"/>
    </source>
</evidence>
<reference evidence="7 8" key="1">
    <citation type="submission" date="2018-04" db="EMBL/GenBank/DDBJ databases">
        <title>Pararhodobacter oceanense sp. nov., isolated from marine intertidal sediment.</title>
        <authorList>
            <person name="Wang X.-L."/>
            <person name="Du Z.-J."/>
        </authorList>
    </citation>
    <scope>NUCLEOTIDE SEQUENCE [LARGE SCALE GENOMIC DNA]</scope>
    <source>
        <strain evidence="7 8">AM505</strain>
    </source>
</reference>
<dbReference type="EMBL" id="QDKM01000001">
    <property type="protein sequence ID" value="PVH30679.1"/>
    <property type="molecule type" value="Genomic_DNA"/>
</dbReference>
<organism evidence="7 8">
    <name type="scientific">Pararhodobacter oceanensis</name>
    <dbReference type="NCBI Taxonomy" id="2172121"/>
    <lineage>
        <taxon>Bacteria</taxon>
        <taxon>Pseudomonadati</taxon>
        <taxon>Pseudomonadota</taxon>
        <taxon>Alphaproteobacteria</taxon>
        <taxon>Rhodobacterales</taxon>
        <taxon>Paracoccaceae</taxon>
        <taxon>Pararhodobacter</taxon>
    </lineage>
</organism>
<dbReference type="InterPro" id="IPR050307">
    <property type="entry name" value="Sterol_Desaturase_Related"/>
</dbReference>
<comment type="subcellular location">
    <subcellularLocation>
        <location evidence="1">Membrane</location>
    </subcellularLocation>
</comment>
<evidence type="ECO:0000256" key="4">
    <source>
        <dbReference type="ARBA" id="ARBA00023136"/>
    </source>
</evidence>
<dbReference type="Pfam" id="PF04116">
    <property type="entry name" value="FA_hydroxylase"/>
    <property type="match status" value="1"/>
</dbReference>
<dbReference type="AlphaFoldDB" id="A0A2T8HZ51"/>
<feature type="transmembrane region" description="Helical" evidence="5">
    <location>
        <begin position="74"/>
        <end position="99"/>
    </location>
</feature>
<evidence type="ECO:0000313" key="8">
    <source>
        <dbReference type="Proteomes" id="UP000245911"/>
    </source>
</evidence>
<evidence type="ECO:0000313" key="7">
    <source>
        <dbReference type="EMBL" id="PVH30679.1"/>
    </source>
</evidence>